<accession>E7D1L5</accession>
<organism evidence="1">
    <name type="scientific">Latrodectus hesperus</name>
    <name type="common">Western black widow spider</name>
    <dbReference type="NCBI Taxonomy" id="256737"/>
    <lineage>
        <taxon>Eukaryota</taxon>
        <taxon>Metazoa</taxon>
        <taxon>Ecdysozoa</taxon>
        <taxon>Arthropoda</taxon>
        <taxon>Chelicerata</taxon>
        <taxon>Arachnida</taxon>
        <taxon>Araneae</taxon>
        <taxon>Araneomorphae</taxon>
        <taxon>Entelegynae</taxon>
        <taxon>Araneoidea</taxon>
        <taxon>Theridiidae</taxon>
        <taxon>Latrodectus</taxon>
    </lineage>
</organism>
<reference evidence="1" key="1">
    <citation type="submission" date="2010-07" db="EMBL/GenBank/DDBJ databases">
        <title>Identification of Proteins Involved in Black Widow Spider Wrapping Silk Fibers.</title>
        <authorList>
            <person name="Nguyen A."/>
            <person name="Verduzco A."/>
            <person name="Vierra C."/>
        </authorList>
    </citation>
    <scope>NUCLEOTIDE SEQUENCE</scope>
</reference>
<sequence length="64" mass="7868">SPWVFPKVCFFFKTGETFFSFKGGRRGIFYKKRLSEKHFLSFWLLFRLKREHNQMMFLSATKHI</sequence>
<feature type="non-terminal residue" evidence="1">
    <location>
        <position position="64"/>
    </location>
</feature>
<evidence type="ECO:0000313" key="1">
    <source>
        <dbReference type="EMBL" id="ADV40259.1"/>
    </source>
</evidence>
<proteinExistence type="evidence at transcript level"/>
<name>E7D1L5_LATHE</name>
<feature type="non-terminal residue" evidence="1">
    <location>
        <position position="1"/>
    </location>
</feature>
<protein>
    <submittedName>
        <fullName evidence="1">Uncharacterized protein</fullName>
    </submittedName>
</protein>
<dbReference type="EMBL" id="HQ005965">
    <property type="protein sequence ID" value="ADV40259.1"/>
    <property type="molecule type" value="mRNA"/>
</dbReference>
<dbReference type="AlphaFoldDB" id="E7D1L5"/>